<organism evidence="1 2">
    <name type="scientific">Gonium pectorale</name>
    <name type="common">Green alga</name>
    <dbReference type="NCBI Taxonomy" id="33097"/>
    <lineage>
        <taxon>Eukaryota</taxon>
        <taxon>Viridiplantae</taxon>
        <taxon>Chlorophyta</taxon>
        <taxon>core chlorophytes</taxon>
        <taxon>Chlorophyceae</taxon>
        <taxon>CS clade</taxon>
        <taxon>Chlamydomonadales</taxon>
        <taxon>Volvocaceae</taxon>
        <taxon>Gonium</taxon>
    </lineage>
</organism>
<name>A0A150FZE8_GONPE</name>
<protein>
    <submittedName>
        <fullName evidence="1">Uncharacterized protein</fullName>
    </submittedName>
</protein>
<reference evidence="2" key="1">
    <citation type="journal article" date="2016" name="Nat. Commun.">
        <title>The Gonium pectorale genome demonstrates co-option of cell cycle regulation during the evolution of multicellularity.</title>
        <authorList>
            <person name="Hanschen E.R."/>
            <person name="Marriage T.N."/>
            <person name="Ferris P.J."/>
            <person name="Hamaji T."/>
            <person name="Toyoda A."/>
            <person name="Fujiyama A."/>
            <person name="Neme R."/>
            <person name="Noguchi H."/>
            <person name="Minakuchi Y."/>
            <person name="Suzuki M."/>
            <person name="Kawai-Toyooka H."/>
            <person name="Smith D.R."/>
            <person name="Sparks H."/>
            <person name="Anderson J."/>
            <person name="Bakaric R."/>
            <person name="Luria V."/>
            <person name="Karger A."/>
            <person name="Kirschner M.W."/>
            <person name="Durand P.M."/>
            <person name="Michod R.E."/>
            <person name="Nozaki H."/>
            <person name="Olson B.J."/>
        </authorList>
    </citation>
    <scope>NUCLEOTIDE SEQUENCE [LARGE SCALE GENOMIC DNA]</scope>
    <source>
        <strain evidence="2">NIES-2863</strain>
    </source>
</reference>
<dbReference type="Proteomes" id="UP000075714">
    <property type="component" value="Unassembled WGS sequence"/>
</dbReference>
<evidence type="ECO:0000313" key="2">
    <source>
        <dbReference type="Proteomes" id="UP000075714"/>
    </source>
</evidence>
<gene>
    <name evidence="1" type="ORF">GPECTOR_108g181</name>
</gene>
<accession>A0A150FZE8</accession>
<proteinExistence type="predicted"/>
<dbReference type="AlphaFoldDB" id="A0A150FZE8"/>
<keyword evidence="2" id="KW-1185">Reference proteome</keyword>
<evidence type="ECO:0000313" key="1">
    <source>
        <dbReference type="EMBL" id="KXZ42986.1"/>
    </source>
</evidence>
<comment type="caution">
    <text evidence="1">The sequence shown here is derived from an EMBL/GenBank/DDBJ whole genome shotgun (WGS) entry which is preliminary data.</text>
</comment>
<sequence>MTYSKSQQKSTDSLVLNLHTFGRSPIAKAFGKVEPAEFPLTHVYFAYWNKAGIKVWSPNLDDVGYKEVPSWYTIKVNGETLSTIRDLKDQGFDDTPLTTAYCLKGTLRNVNNVKPSNSTIKFEIVKVCSGSACDTVPDPATVFTSPKGHIVWSVWTVHQKISVDGAPIRDHAWCPVQAAINLD</sequence>
<dbReference type="EMBL" id="LSYV01000108">
    <property type="protein sequence ID" value="KXZ42986.1"/>
    <property type="molecule type" value="Genomic_DNA"/>
</dbReference>
<dbReference type="OrthoDB" id="532588at2759"/>